<accession>A0A8C4RZT5</accession>
<dbReference type="Ensembl" id="ENSECRT00000009413.1">
    <property type="protein sequence ID" value="ENSECRP00000009263.1"/>
    <property type="gene ID" value="ENSECRG00000006212.1"/>
</dbReference>
<proteinExistence type="predicted"/>
<name>A0A8C4RZT5_ERPCA</name>
<reference evidence="2" key="2">
    <citation type="submission" date="2025-08" db="UniProtKB">
        <authorList>
            <consortium name="Ensembl"/>
        </authorList>
    </citation>
    <scope>IDENTIFICATION</scope>
</reference>
<reference evidence="2" key="3">
    <citation type="submission" date="2025-09" db="UniProtKB">
        <authorList>
            <consortium name="Ensembl"/>
        </authorList>
    </citation>
    <scope>IDENTIFICATION</scope>
</reference>
<dbReference type="RefSeq" id="XP_028660210.1">
    <property type="nucleotide sequence ID" value="XM_028804377.1"/>
</dbReference>
<evidence type="ECO:0000256" key="1">
    <source>
        <dbReference type="SAM" id="Coils"/>
    </source>
</evidence>
<feature type="coiled-coil region" evidence="1">
    <location>
        <begin position="205"/>
        <end position="232"/>
    </location>
</feature>
<keyword evidence="3" id="KW-1185">Reference proteome</keyword>
<protein>
    <submittedName>
        <fullName evidence="2">Uncharacterized LOC114653829</fullName>
    </submittedName>
</protein>
<dbReference type="Proteomes" id="UP000694620">
    <property type="component" value="Chromosome 6"/>
</dbReference>
<gene>
    <name evidence="2" type="primary">LOC114653829</name>
</gene>
<keyword evidence="1" id="KW-0175">Coiled coil</keyword>
<dbReference type="OrthoDB" id="5406275at2759"/>
<dbReference type="PANTHER" id="PTHR33488">
    <property type="entry name" value="ZGC:162509"/>
    <property type="match status" value="1"/>
</dbReference>
<sequence length="689" mass="78317">MSSQDVQKAVQSVSKAEDVRQMNALLMKPNANWEEFLMPGPLSIAILGELVFISSNNDFSINKNPPIGGFKYIRYPDSFRACLMQVSNNGWMAFNEAHKNMDQIRLHSDNVPSYMKMAVKTLMQGNPDIVEALLPAQLKNIDGIATECTRLAETTEKKFMDVILLIQEMLEACMNAKQVYEEDLKIIKMKLIEAKIKEESAKLAKKLSQQNLDQLSKQLDEAQDQFKKSMDSMPSGWEIIGMNFVEGLTESMNNLISGMVSIVTAPCSAARGVKHLIQNSCKMEEPLNPLVVNEIYVISVQLLKWAQQLNAFVKNDKIKWKEIYDEKNESLRSNWVKTQFEEIEKKLKGKEKCKPQEKAIEICQDGISICCKMAEYKPPKGFTDEETSEIIKKIRNLKDQAERFDTESKSFTSSSSFSVTPPNIAQQTTGQKKSVVQTTCDNARFKIEQSQAHLKQTQDMYEKNMENLKKNNQELADIFVTMHSCEVKEIDFNTAVKMLVKGLDAMGRVKEQWEKMVRFFQMISNLIKASLNKPLKQFVDTADSVSKIEGYSSESFVKDMIYTYTFQSSNIASLVHMIAGTYTEVSSLYLMDRVSSLGKLMALDPKNPQFEWERAKLASDCKSAQEGIENLVLKNKNDFDCLLNARVEKIENELQAVLPPISGVKRKRIKSNVQAGLKELTKEEEDQFT</sequence>
<feature type="coiled-coil region" evidence="1">
    <location>
        <begin position="451"/>
        <end position="478"/>
    </location>
</feature>
<dbReference type="PANTHER" id="PTHR33488:SF2">
    <property type="entry name" value="EARLY ENDOSOME ANTIGEN 1-LIKE"/>
    <property type="match status" value="1"/>
</dbReference>
<dbReference type="GeneTree" id="ENSGT00390000008061"/>
<reference evidence="2" key="1">
    <citation type="submission" date="2021-06" db="EMBL/GenBank/DDBJ databases">
        <authorList>
            <consortium name="Wellcome Sanger Institute Data Sharing"/>
        </authorList>
    </citation>
    <scope>NUCLEOTIDE SEQUENCE [LARGE SCALE GENOMIC DNA]</scope>
</reference>
<dbReference type="GeneID" id="114653829"/>
<evidence type="ECO:0000313" key="3">
    <source>
        <dbReference type="Proteomes" id="UP000694620"/>
    </source>
</evidence>
<dbReference type="AlphaFoldDB" id="A0A8C4RZT5"/>
<organism evidence="2 3">
    <name type="scientific">Erpetoichthys calabaricus</name>
    <name type="common">Rope fish</name>
    <name type="synonym">Calamoichthys calabaricus</name>
    <dbReference type="NCBI Taxonomy" id="27687"/>
    <lineage>
        <taxon>Eukaryota</taxon>
        <taxon>Metazoa</taxon>
        <taxon>Chordata</taxon>
        <taxon>Craniata</taxon>
        <taxon>Vertebrata</taxon>
        <taxon>Euteleostomi</taxon>
        <taxon>Actinopterygii</taxon>
        <taxon>Polypteriformes</taxon>
        <taxon>Polypteridae</taxon>
        <taxon>Erpetoichthys</taxon>
    </lineage>
</organism>
<evidence type="ECO:0000313" key="2">
    <source>
        <dbReference type="Ensembl" id="ENSECRP00000009263.1"/>
    </source>
</evidence>